<dbReference type="SUPFAM" id="SSF109709">
    <property type="entry name" value="KorB DNA-binding domain-like"/>
    <property type="match status" value="1"/>
</dbReference>
<keyword evidence="4" id="KW-1185">Reference proteome</keyword>
<dbReference type="InterPro" id="IPR036086">
    <property type="entry name" value="ParB/Sulfiredoxin_sf"/>
</dbReference>
<evidence type="ECO:0000256" key="1">
    <source>
        <dbReference type="ARBA" id="ARBA00006295"/>
    </source>
</evidence>
<dbReference type="InterPro" id="IPR003115">
    <property type="entry name" value="ParB_N"/>
</dbReference>
<organism evidence="3 4">
    <name type="scientific">Pectobacterium parvum</name>
    <dbReference type="NCBI Taxonomy" id="2778550"/>
    <lineage>
        <taxon>Bacteria</taxon>
        <taxon>Pseudomonadati</taxon>
        <taxon>Pseudomonadota</taxon>
        <taxon>Gammaproteobacteria</taxon>
        <taxon>Enterobacterales</taxon>
        <taxon>Pectobacteriaceae</taxon>
        <taxon>Pectobacterium</taxon>
    </lineage>
</organism>
<reference evidence="3 4" key="1">
    <citation type="submission" date="2024-10" db="EMBL/GenBank/DDBJ databases">
        <authorList>
            <person name="Lu C.-H."/>
        </authorList>
    </citation>
    <scope>NUCLEOTIDE SEQUENCE [LARGE SCALE GENOMIC DNA]</scope>
    <source>
        <strain evidence="3 4">22QBSP01-2</strain>
    </source>
</reference>
<accession>A0ABW8FUP0</accession>
<dbReference type="InterPro" id="IPR004437">
    <property type="entry name" value="ParB/RepB/Spo0J"/>
</dbReference>
<feature type="domain" description="ParB-like N-terminal" evidence="2">
    <location>
        <begin position="8"/>
        <end position="101"/>
    </location>
</feature>
<dbReference type="InterPro" id="IPR011111">
    <property type="entry name" value="Plasmid_RepB"/>
</dbReference>
<dbReference type="InterPro" id="IPR050336">
    <property type="entry name" value="Chromosome_partition/occlusion"/>
</dbReference>
<gene>
    <name evidence="3" type="ORF">ACIPSN_04025</name>
</gene>
<dbReference type="Proteomes" id="UP001617714">
    <property type="component" value="Unassembled WGS sequence"/>
</dbReference>
<name>A0ABW8FUP0_9GAMM</name>
<comment type="similarity">
    <text evidence="1">Belongs to the ParB family.</text>
</comment>
<proteinExistence type="inferred from homology"/>
<dbReference type="NCBIfam" id="TIGR00180">
    <property type="entry name" value="parB_part"/>
    <property type="match status" value="1"/>
</dbReference>
<dbReference type="Pfam" id="PF07506">
    <property type="entry name" value="RepB"/>
    <property type="match status" value="1"/>
</dbReference>
<dbReference type="PANTHER" id="PTHR33375">
    <property type="entry name" value="CHROMOSOME-PARTITIONING PROTEIN PARB-RELATED"/>
    <property type="match status" value="1"/>
</dbReference>
<evidence type="ECO:0000313" key="3">
    <source>
        <dbReference type="EMBL" id="MFJ5320544.1"/>
    </source>
</evidence>
<dbReference type="SUPFAM" id="SSF110849">
    <property type="entry name" value="ParB/Sulfiredoxin"/>
    <property type="match status" value="1"/>
</dbReference>
<dbReference type="SMART" id="SM00470">
    <property type="entry name" value="ParB"/>
    <property type="match status" value="1"/>
</dbReference>
<sequence>MNEYEEIKLIDISKIRIVNPRSRSKSIHEELVESIRNIGLKKPITVRVSDLPCEMYEYEYDLICGQGRVEAYEILGEKNIPAIVKSVNHEDGHIMSLAENIARRKPRATELLNSILELKNKGFTELEIGQKIGRSRTWVSAIASLKENGEDKLLAAVESGRIPFYLAVEISRAKGDDIQDILLEGFNSGELNSKQIAVIKKILAQRETSGKGSDNNAFVRGVKKKRITPDELRVLYQDNVNKHKMIHTRSEFTMSSLMVVKEIMVNLLQNKEFVDVLVSENLNTIPAFILDNVNPERGLENEKS</sequence>
<comment type="caution">
    <text evidence="3">The sequence shown here is derived from an EMBL/GenBank/DDBJ whole genome shotgun (WGS) entry which is preliminary data.</text>
</comment>
<dbReference type="RefSeq" id="WP_400292011.1">
    <property type="nucleotide sequence ID" value="NZ_JBIXKD010000003.1"/>
</dbReference>
<dbReference type="CDD" id="cd16411">
    <property type="entry name" value="ParB_N_like"/>
    <property type="match status" value="1"/>
</dbReference>
<dbReference type="Gene3D" id="3.90.1530.30">
    <property type="match status" value="1"/>
</dbReference>
<dbReference type="Gene3D" id="1.10.10.2830">
    <property type="match status" value="1"/>
</dbReference>
<protein>
    <submittedName>
        <fullName evidence="3">ParB/RepB/Spo0J family partition protein</fullName>
    </submittedName>
</protein>
<dbReference type="EMBL" id="JBIXKD010000003">
    <property type="protein sequence ID" value="MFJ5320544.1"/>
    <property type="molecule type" value="Genomic_DNA"/>
</dbReference>
<dbReference type="PANTHER" id="PTHR33375:SF1">
    <property type="entry name" value="CHROMOSOME-PARTITIONING PROTEIN PARB-RELATED"/>
    <property type="match status" value="1"/>
</dbReference>
<dbReference type="Pfam" id="PF02195">
    <property type="entry name" value="ParB_N"/>
    <property type="match status" value="1"/>
</dbReference>
<evidence type="ECO:0000259" key="2">
    <source>
        <dbReference type="SMART" id="SM00470"/>
    </source>
</evidence>
<evidence type="ECO:0000313" key="4">
    <source>
        <dbReference type="Proteomes" id="UP001617714"/>
    </source>
</evidence>